<evidence type="ECO:0000313" key="2">
    <source>
        <dbReference type="EMBL" id="MED7828087.1"/>
    </source>
</evidence>
<keyword evidence="1" id="KW-0812">Transmembrane</keyword>
<proteinExistence type="predicted"/>
<feature type="transmembrane region" description="Helical" evidence="1">
    <location>
        <begin position="34"/>
        <end position="52"/>
    </location>
</feature>
<gene>
    <name evidence="2" type="ORF">VXC91_40965</name>
</gene>
<comment type="caution">
    <text evidence="2">The sequence shown here is derived from an EMBL/GenBank/DDBJ whole genome shotgun (WGS) entry which is preliminary data.</text>
</comment>
<sequence>MPHPYSTLVLATALVLLTSAAVLRLLLTWITSRTAIGLCALAAILAAARAFALQDWPWSANFLLAAIILVLAWLTQPSADQ</sequence>
<keyword evidence="1" id="KW-0472">Membrane</keyword>
<dbReference type="Proteomes" id="UP001333996">
    <property type="component" value="Unassembled WGS sequence"/>
</dbReference>
<evidence type="ECO:0000256" key="1">
    <source>
        <dbReference type="SAM" id="Phobius"/>
    </source>
</evidence>
<dbReference type="EMBL" id="JAYWVC010000312">
    <property type="protein sequence ID" value="MED7828087.1"/>
    <property type="molecule type" value="Genomic_DNA"/>
</dbReference>
<reference evidence="2" key="1">
    <citation type="submission" date="2024-01" db="EMBL/GenBank/DDBJ databases">
        <title>First draft genome sequence data of TA4-1, the type strain of Gram-positive actinobacterium Streptomyces chiangmaiensis.</title>
        <authorList>
            <person name="Yasawong M."/>
            <person name="Nantapong N."/>
        </authorList>
    </citation>
    <scope>NUCLEOTIDE SEQUENCE</scope>
    <source>
        <strain evidence="2">TA4-1</strain>
    </source>
</reference>
<name>A0ABU7FVH2_9ACTN</name>
<keyword evidence="1" id="KW-1133">Transmembrane helix</keyword>
<keyword evidence="3" id="KW-1185">Reference proteome</keyword>
<feature type="transmembrane region" description="Helical" evidence="1">
    <location>
        <begin position="58"/>
        <end position="75"/>
    </location>
</feature>
<protein>
    <submittedName>
        <fullName evidence="2">Uncharacterized protein</fullName>
    </submittedName>
</protein>
<organism evidence="2 3">
    <name type="scientific">Streptomyces chiangmaiensis</name>
    <dbReference type="NCBI Taxonomy" id="766497"/>
    <lineage>
        <taxon>Bacteria</taxon>
        <taxon>Bacillati</taxon>
        <taxon>Actinomycetota</taxon>
        <taxon>Actinomycetes</taxon>
        <taxon>Kitasatosporales</taxon>
        <taxon>Streptomycetaceae</taxon>
        <taxon>Streptomyces</taxon>
    </lineage>
</organism>
<evidence type="ECO:0000313" key="3">
    <source>
        <dbReference type="Proteomes" id="UP001333996"/>
    </source>
</evidence>
<dbReference type="RefSeq" id="WP_329512447.1">
    <property type="nucleotide sequence ID" value="NZ_BAAAYZ010000004.1"/>
</dbReference>
<accession>A0ABU7FVH2</accession>
<feature type="transmembrane region" description="Helical" evidence="1">
    <location>
        <begin position="6"/>
        <end position="27"/>
    </location>
</feature>